<dbReference type="Gene3D" id="3.40.50.1220">
    <property type="entry name" value="TPP-binding domain"/>
    <property type="match status" value="1"/>
</dbReference>
<evidence type="ECO:0000256" key="2">
    <source>
        <dbReference type="ARBA" id="ARBA00023052"/>
    </source>
</evidence>
<feature type="domain" description="Thiamine pyrophosphate enzyme central" evidence="4">
    <location>
        <begin position="190"/>
        <end position="325"/>
    </location>
</feature>
<dbReference type="Pfam" id="PF02775">
    <property type="entry name" value="TPP_enzyme_C"/>
    <property type="match status" value="1"/>
</dbReference>
<dbReference type="Pfam" id="PF02776">
    <property type="entry name" value="TPP_enzyme_N"/>
    <property type="match status" value="1"/>
</dbReference>
<reference evidence="7 8" key="1">
    <citation type="submission" date="2016-10" db="EMBL/GenBank/DDBJ databases">
        <authorList>
            <person name="de Groot N.N."/>
        </authorList>
    </citation>
    <scope>NUCLEOTIDE SEQUENCE [LARGE SCALE GENOMIC DNA]</scope>
    <source>
        <strain evidence="7 8">DSM 44993</strain>
    </source>
</reference>
<dbReference type="Proteomes" id="UP000198582">
    <property type="component" value="Unassembled WGS sequence"/>
</dbReference>
<organism evidence="7 8">
    <name type="scientific">Amycolatopsis saalfeldensis</name>
    <dbReference type="NCBI Taxonomy" id="394193"/>
    <lineage>
        <taxon>Bacteria</taxon>
        <taxon>Bacillati</taxon>
        <taxon>Actinomycetota</taxon>
        <taxon>Actinomycetes</taxon>
        <taxon>Pseudonocardiales</taxon>
        <taxon>Pseudonocardiaceae</taxon>
        <taxon>Amycolatopsis</taxon>
    </lineage>
</organism>
<dbReference type="InterPro" id="IPR029035">
    <property type="entry name" value="DHS-like_NAD/FAD-binding_dom"/>
</dbReference>
<dbReference type="Pfam" id="PF00205">
    <property type="entry name" value="TPP_enzyme_M"/>
    <property type="match status" value="1"/>
</dbReference>
<accession>A0A1H8YKY2</accession>
<proteinExistence type="inferred from homology"/>
<evidence type="ECO:0000256" key="3">
    <source>
        <dbReference type="RuleBase" id="RU362132"/>
    </source>
</evidence>
<dbReference type="GO" id="GO:0030976">
    <property type="term" value="F:thiamine pyrophosphate binding"/>
    <property type="evidence" value="ECO:0007669"/>
    <property type="project" value="InterPro"/>
</dbReference>
<dbReference type="AlphaFoldDB" id="A0A1H8YKY2"/>
<dbReference type="PANTHER" id="PTHR18968:SF133">
    <property type="entry name" value="BENZOYLFORMATE DECARBOXYLASE"/>
    <property type="match status" value="1"/>
</dbReference>
<evidence type="ECO:0000313" key="8">
    <source>
        <dbReference type="Proteomes" id="UP000198582"/>
    </source>
</evidence>
<dbReference type="CDD" id="cd07035">
    <property type="entry name" value="TPP_PYR_POX_like"/>
    <property type="match status" value="1"/>
</dbReference>
<name>A0A1H8YKY2_9PSEU</name>
<dbReference type="PROSITE" id="PS00187">
    <property type="entry name" value="TPP_ENZYMES"/>
    <property type="match status" value="1"/>
</dbReference>
<sequence>MALREQVWAMLRALGVDAVFGNPGSTELTMLAGFPPDLRYYLGLQEAAVVLMADGYAQVTRKPVLVNLHTGPGLGNAVGSLLTAAWSRAPLVVTAGQQVRAMITQQNWLVNVDATTVPRPAVKWSFEPPRPQDVPAALARAVHTARAAPSGPVFVSLPMDDWSAVADQSEVDDLAVRVVRYRAAPAAEAVAEVVRAVDGASRPALVLGAAATAEGDWDNAHRLAERAGLAVFTAPSSGRNVFDETSPWFRGFLPFGASQIGERLAGYDVVLVVGAPAFTCYPYSPGRYISPGAKLFHLTDDPDEAARAPLGTSVLGDPGRALAELAGRVAERKRTPPEPRPVPPVLSVGATGRPTSDSVYAHLAGVITPQVRVTQESPSNLAEFHDRVRLSTPDSFLTTPSGGLGYGLAAGVGAAIADPSRPVLAIIGDGSLHYSSSALWTAAQAGAPVVTVVMANREYEILKAFAGFNHVAGGVPGLELPGLDAVSLAQGYGVPGRRVEDPAMLAALVKDALAARKPALFEIPTDPAVPPLL</sequence>
<keyword evidence="2 3" id="KW-0786">Thiamine pyrophosphate</keyword>
<dbReference type="InterPro" id="IPR029061">
    <property type="entry name" value="THDP-binding"/>
</dbReference>
<dbReference type="InterPro" id="IPR012000">
    <property type="entry name" value="Thiamin_PyroP_enz_cen_dom"/>
</dbReference>
<feature type="domain" description="Thiamine pyrophosphate enzyme N-terminal TPP-binding" evidence="6">
    <location>
        <begin position="2"/>
        <end position="108"/>
    </location>
</feature>
<dbReference type="InterPro" id="IPR011766">
    <property type="entry name" value="TPP_enzyme_TPP-bd"/>
</dbReference>
<dbReference type="InterPro" id="IPR045229">
    <property type="entry name" value="TPP_enz"/>
</dbReference>
<dbReference type="STRING" id="394193.SAMN04489732_122120"/>
<feature type="domain" description="Thiamine pyrophosphate enzyme TPP-binding" evidence="5">
    <location>
        <begin position="388"/>
        <end position="523"/>
    </location>
</feature>
<keyword evidence="8" id="KW-1185">Reference proteome</keyword>
<dbReference type="GO" id="GO:0000287">
    <property type="term" value="F:magnesium ion binding"/>
    <property type="evidence" value="ECO:0007669"/>
    <property type="project" value="InterPro"/>
</dbReference>
<dbReference type="EMBL" id="FOEF01000022">
    <property type="protein sequence ID" value="SEP52835.1"/>
    <property type="molecule type" value="Genomic_DNA"/>
</dbReference>
<evidence type="ECO:0000256" key="1">
    <source>
        <dbReference type="ARBA" id="ARBA00007812"/>
    </source>
</evidence>
<comment type="similarity">
    <text evidence="1 3">Belongs to the TPP enzyme family.</text>
</comment>
<dbReference type="NCBIfam" id="NF005485">
    <property type="entry name" value="PRK07092.1"/>
    <property type="match status" value="1"/>
</dbReference>
<dbReference type="InterPro" id="IPR012001">
    <property type="entry name" value="Thiamin_PyroP_enz_TPP-bd_dom"/>
</dbReference>
<dbReference type="SUPFAM" id="SSF52518">
    <property type="entry name" value="Thiamin diphosphate-binding fold (THDP-binding)"/>
    <property type="match status" value="2"/>
</dbReference>
<dbReference type="GO" id="GO:0050660">
    <property type="term" value="F:flavin adenine dinucleotide binding"/>
    <property type="evidence" value="ECO:0007669"/>
    <property type="project" value="TreeGrafter"/>
</dbReference>
<gene>
    <name evidence="7" type="ORF">SAMN04489732_122120</name>
</gene>
<dbReference type="InterPro" id="IPR000399">
    <property type="entry name" value="TPP-bd_CS"/>
</dbReference>
<evidence type="ECO:0000259" key="5">
    <source>
        <dbReference type="Pfam" id="PF02775"/>
    </source>
</evidence>
<evidence type="ECO:0000259" key="6">
    <source>
        <dbReference type="Pfam" id="PF02776"/>
    </source>
</evidence>
<evidence type="ECO:0000259" key="4">
    <source>
        <dbReference type="Pfam" id="PF00205"/>
    </source>
</evidence>
<evidence type="ECO:0000313" key="7">
    <source>
        <dbReference type="EMBL" id="SEP52835.1"/>
    </source>
</evidence>
<dbReference type="Gene3D" id="3.40.50.970">
    <property type="match status" value="2"/>
</dbReference>
<dbReference type="RefSeq" id="WP_218156959.1">
    <property type="nucleotide sequence ID" value="NZ_FOEF01000022.1"/>
</dbReference>
<dbReference type="CDD" id="cd02002">
    <property type="entry name" value="TPP_BFDC"/>
    <property type="match status" value="1"/>
</dbReference>
<dbReference type="GO" id="GO:0003984">
    <property type="term" value="F:acetolactate synthase activity"/>
    <property type="evidence" value="ECO:0007669"/>
    <property type="project" value="TreeGrafter"/>
</dbReference>
<dbReference type="PANTHER" id="PTHR18968">
    <property type="entry name" value="THIAMINE PYROPHOSPHATE ENZYMES"/>
    <property type="match status" value="1"/>
</dbReference>
<dbReference type="SUPFAM" id="SSF52467">
    <property type="entry name" value="DHS-like NAD/FAD-binding domain"/>
    <property type="match status" value="1"/>
</dbReference>
<protein>
    <submittedName>
        <fullName evidence="7">Benzoylformate decarboxylase</fullName>
    </submittedName>
</protein>